<evidence type="ECO:0000256" key="1">
    <source>
        <dbReference type="ARBA" id="ARBA00023125"/>
    </source>
</evidence>
<feature type="domain" description="HTH tetR-type" evidence="3">
    <location>
        <begin position="3"/>
        <end position="63"/>
    </location>
</feature>
<accession>A0A9D1H589</accession>
<dbReference type="Pfam" id="PF00440">
    <property type="entry name" value="TetR_N"/>
    <property type="match status" value="1"/>
</dbReference>
<feature type="DNA-binding region" description="H-T-H motif" evidence="2">
    <location>
        <begin position="26"/>
        <end position="45"/>
    </location>
</feature>
<reference evidence="4" key="1">
    <citation type="submission" date="2020-10" db="EMBL/GenBank/DDBJ databases">
        <authorList>
            <person name="Gilroy R."/>
        </authorList>
    </citation>
    <scope>NUCLEOTIDE SEQUENCE</scope>
    <source>
        <strain evidence="4">ChiBcec7-5410</strain>
    </source>
</reference>
<dbReference type="InterPro" id="IPR001647">
    <property type="entry name" value="HTH_TetR"/>
</dbReference>
<dbReference type="PROSITE" id="PS50977">
    <property type="entry name" value="HTH_TETR_2"/>
    <property type="match status" value="1"/>
</dbReference>
<dbReference type="InterPro" id="IPR009057">
    <property type="entry name" value="Homeodomain-like_sf"/>
</dbReference>
<evidence type="ECO:0000259" key="3">
    <source>
        <dbReference type="PROSITE" id="PS50977"/>
    </source>
</evidence>
<evidence type="ECO:0000313" key="4">
    <source>
        <dbReference type="EMBL" id="HIT93960.1"/>
    </source>
</evidence>
<gene>
    <name evidence="4" type="ORF">IAC43_02120</name>
</gene>
<name>A0A9D1H589_9FIRM</name>
<dbReference type="PANTHER" id="PTHR43479">
    <property type="entry name" value="ACREF/ENVCD OPERON REPRESSOR-RELATED"/>
    <property type="match status" value="1"/>
</dbReference>
<dbReference type="Proteomes" id="UP000824160">
    <property type="component" value="Unassembled WGS sequence"/>
</dbReference>
<comment type="caution">
    <text evidence="4">The sequence shown here is derived from an EMBL/GenBank/DDBJ whole genome shotgun (WGS) entry which is preliminary data.</text>
</comment>
<proteinExistence type="predicted"/>
<dbReference type="InterPro" id="IPR039532">
    <property type="entry name" value="TetR_C_Firmicutes"/>
</dbReference>
<protein>
    <submittedName>
        <fullName evidence="4">TetR/AcrR family transcriptional regulator</fullName>
    </submittedName>
</protein>
<sequence length="188" mass="22041">MPRDTQQIIQAAFIRLLNQKPLDRITVRDIVSECNVSRNTFYYYYQDIYALLEQVLLDETEQALQVDFTDSNWPEGVIASAHFALQNRRAVYHIFQSDGRRFLEKYLNRVVGEVLDRYIRHQAAGLTPDEKDVRLVSMFYRKALIGMMMDWMAHGMKEDPEQIIKRLGQLLDGNIRRILIASVENKNS</sequence>
<dbReference type="SUPFAM" id="SSF48498">
    <property type="entry name" value="Tetracyclin repressor-like, C-terminal domain"/>
    <property type="match status" value="1"/>
</dbReference>
<dbReference type="InterPro" id="IPR050624">
    <property type="entry name" value="HTH-type_Tx_Regulator"/>
</dbReference>
<keyword evidence="1 2" id="KW-0238">DNA-binding</keyword>
<reference evidence="4" key="2">
    <citation type="journal article" date="2021" name="PeerJ">
        <title>Extensive microbial diversity within the chicken gut microbiome revealed by metagenomics and culture.</title>
        <authorList>
            <person name="Gilroy R."/>
            <person name="Ravi A."/>
            <person name="Getino M."/>
            <person name="Pursley I."/>
            <person name="Horton D.L."/>
            <person name="Alikhan N.F."/>
            <person name="Baker D."/>
            <person name="Gharbi K."/>
            <person name="Hall N."/>
            <person name="Watson M."/>
            <person name="Adriaenssens E.M."/>
            <person name="Foster-Nyarko E."/>
            <person name="Jarju S."/>
            <person name="Secka A."/>
            <person name="Antonio M."/>
            <person name="Oren A."/>
            <person name="Chaudhuri R.R."/>
            <person name="La Ragione R."/>
            <person name="Hildebrand F."/>
            <person name="Pallen M.J."/>
        </authorList>
    </citation>
    <scope>NUCLEOTIDE SEQUENCE</scope>
    <source>
        <strain evidence="4">ChiBcec7-5410</strain>
    </source>
</reference>
<evidence type="ECO:0000256" key="2">
    <source>
        <dbReference type="PROSITE-ProRule" id="PRU00335"/>
    </source>
</evidence>
<dbReference type="SUPFAM" id="SSF46689">
    <property type="entry name" value="Homeodomain-like"/>
    <property type="match status" value="1"/>
</dbReference>
<dbReference type="PANTHER" id="PTHR43479:SF7">
    <property type="entry name" value="TETR-FAMILY TRANSCRIPTIONAL REGULATOR"/>
    <property type="match status" value="1"/>
</dbReference>
<evidence type="ECO:0000313" key="5">
    <source>
        <dbReference type="Proteomes" id="UP000824160"/>
    </source>
</evidence>
<organism evidence="4 5">
    <name type="scientific">Candidatus Faecivivens stercoripullorum</name>
    <dbReference type="NCBI Taxonomy" id="2840805"/>
    <lineage>
        <taxon>Bacteria</taxon>
        <taxon>Bacillati</taxon>
        <taxon>Bacillota</taxon>
        <taxon>Clostridia</taxon>
        <taxon>Eubacteriales</taxon>
        <taxon>Oscillospiraceae</taxon>
        <taxon>Oscillospiraceae incertae sedis</taxon>
        <taxon>Candidatus Faecivivens</taxon>
    </lineage>
</organism>
<dbReference type="GO" id="GO:0003677">
    <property type="term" value="F:DNA binding"/>
    <property type="evidence" value="ECO:0007669"/>
    <property type="project" value="UniProtKB-UniRule"/>
</dbReference>
<dbReference type="Gene3D" id="1.10.357.10">
    <property type="entry name" value="Tetracycline Repressor, domain 2"/>
    <property type="match status" value="1"/>
</dbReference>
<dbReference type="EMBL" id="DVLW01000055">
    <property type="protein sequence ID" value="HIT93960.1"/>
    <property type="molecule type" value="Genomic_DNA"/>
</dbReference>
<dbReference type="InterPro" id="IPR036271">
    <property type="entry name" value="Tet_transcr_reg_TetR-rel_C_sf"/>
</dbReference>
<dbReference type="AlphaFoldDB" id="A0A9D1H589"/>
<dbReference type="Pfam" id="PF14278">
    <property type="entry name" value="TetR_C_8"/>
    <property type="match status" value="1"/>
</dbReference>